<dbReference type="PANTHER" id="PTHR30173:SF36">
    <property type="entry name" value="ECF RNA POLYMERASE SIGMA FACTOR SIGJ"/>
    <property type="match status" value="1"/>
</dbReference>
<dbReference type="RefSeq" id="WP_350277901.1">
    <property type="nucleotide sequence ID" value="NZ_CP158165.1"/>
</dbReference>
<dbReference type="GO" id="GO:0003677">
    <property type="term" value="F:DNA binding"/>
    <property type="evidence" value="ECO:0007669"/>
    <property type="project" value="InterPro"/>
</dbReference>
<dbReference type="Gene3D" id="1.10.10.10">
    <property type="entry name" value="Winged helix-like DNA-binding domain superfamily/Winged helix DNA-binding domain"/>
    <property type="match status" value="1"/>
</dbReference>
<dbReference type="SUPFAM" id="SSF88946">
    <property type="entry name" value="Sigma2 domain of RNA polymerase sigma factors"/>
    <property type="match status" value="1"/>
</dbReference>
<sequence>MDAEEQGWDEEAVAIFVSARPRLMAIAYRILASTSEAEDVVQEVWLRWQRTDRSVVLEPQALLVTMAVRLAVNVSQSARRRHETYLAPAVPAATDASDDPASVAERSEAVEHAVRIIMERLTPRERAALVLREAFDYPYGQLAEFLHLGAANTRQLVSRARRRTSTGKSTGKSTGVSAASSQRFLEAFLHAARAGDVTDLEELLAADLAGA</sequence>
<dbReference type="InterPro" id="IPR013325">
    <property type="entry name" value="RNA_pol_sigma_r2"/>
</dbReference>
<keyword evidence="3" id="KW-0731">Sigma factor</keyword>
<evidence type="ECO:0000313" key="7">
    <source>
        <dbReference type="EMBL" id="XBV25086.1"/>
    </source>
</evidence>
<organism evidence="7">
    <name type="scientific">Kribbella sp. HUAS MG21</name>
    <dbReference type="NCBI Taxonomy" id="3160966"/>
    <lineage>
        <taxon>Bacteria</taxon>
        <taxon>Bacillati</taxon>
        <taxon>Actinomycetota</taxon>
        <taxon>Actinomycetes</taxon>
        <taxon>Propionibacteriales</taxon>
        <taxon>Kribbellaceae</taxon>
        <taxon>Kribbella</taxon>
    </lineage>
</organism>
<dbReference type="GO" id="GO:0006352">
    <property type="term" value="P:DNA-templated transcription initiation"/>
    <property type="evidence" value="ECO:0007669"/>
    <property type="project" value="InterPro"/>
</dbReference>
<accession>A0AAU7TEB2</accession>
<dbReference type="Pfam" id="PF04542">
    <property type="entry name" value="Sigma70_r2"/>
    <property type="match status" value="1"/>
</dbReference>
<proteinExistence type="inferred from homology"/>
<keyword evidence="2" id="KW-0805">Transcription regulation</keyword>
<feature type="domain" description="RNA polymerase sigma-70 region 2" evidence="5">
    <location>
        <begin position="18"/>
        <end position="80"/>
    </location>
</feature>
<keyword evidence="4" id="KW-0804">Transcription</keyword>
<dbReference type="Pfam" id="PF08281">
    <property type="entry name" value="Sigma70_r4_2"/>
    <property type="match status" value="1"/>
</dbReference>
<dbReference type="NCBIfam" id="TIGR02937">
    <property type="entry name" value="sigma70-ECF"/>
    <property type="match status" value="1"/>
</dbReference>
<dbReference type="InterPro" id="IPR014284">
    <property type="entry name" value="RNA_pol_sigma-70_dom"/>
</dbReference>
<dbReference type="EMBL" id="CP158165">
    <property type="protein sequence ID" value="XBV25086.1"/>
    <property type="molecule type" value="Genomic_DNA"/>
</dbReference>
<evidence type="ECO:0000256" key="2">
    <source>
        <dbReference type="ARBA" id="ARBA00023015"/>
    </source>
</evidence>
<dbReference type="InterPro" id="IPR052704">
    <property type="entry name" value="ECF_Sigma-70_Domain"/>
</dbReference>
<dbReference type="InterPro" id="IPR007627">
    <property type="entry name" value="RNA_pol_sigma70_r2"/>
</dbReference>
<dbReference type="GO" id="GO:0016987">
    <property type="term" value="F:sigma factor activity"/>
    <property type="evidence" value="ECO:0007669"/>
    <property type="project" value="UniProtKB-KW"/>
</dbReference>
<dbReference type="InterPro" id="IPR013324">
    <property type="entry name" value="RNA_pol_sigma_r3/r4-like"/>
</dbReference>
<dbReference type="Gene3D" id="1.10.1740.10">
    <property type="match status" value="1"/>
</dbReference>
<dbReference type="PANTHER" id="PTHR30173">
    <property type="entry name" value="SIGMA 19 FACTOR"/>
    <property type="match status" value="1"/>
</dbReference>
<dbReference type="SUPFAM" id="SSF88659">
    <property type="entry name" value="Sigma3 and sigma4 domains of RNA polymerase sigma factors"/>
    <property type="match status" value="1"/>
</dbReference>
<name>A0AAU7TEB2_9ACTN</name>
<protein>
    <submittedName>
        <fullName evidence="7">Sigma-70 family RNA polymerase sigma factor</fullName>
    </submittedName>
</protein>
<dbReference type="InterPro" id="IPR036388">
    <property type="entry name" value="WH-like_DNA-bd_sf"/>
</dbReference>
<dbReference type="InterPro" id="IPR013249">
    <property type="entry name" value="RNA_pol_sigma70_r4_t2"/>
</dbReference>
<evidence type="ECO:0000259" key="6">
    <source>
        <dbReference type="Pfam" id="PF08281"/>
    </source>
</evidence>
<gene>
    <name evidence="7" type="ORF">ABN611_01450</name>
</gene>
<evidence type="ECO:0000256" key="1">
    <source>
        <dbReference type="ARBA" id="ARBA00010641"/>
    </source>
</evidence>
<evidence type="ECO:0000256" key="4">
    <source>
        <dbReference type="ARBA" id="ARBA00023163"/>
    </source>
</evidence>
<reference evidence="7" key="1">
    <citation type="submission" date="2024-06" db="EMBL/GenBank/DDBJ databases">
        <title>Kribbella sp. strain HUAS MG21 genome sequences.</title>
        <authorList>
            <person name="Mo P."/>
        </authorList>
    </citation>
    <scope>NUCLEOTIDE SEQUENCE</scope>
    <source>
        <strain evidence="7">HUAS MG21</strain>
    </source>
</reference>
<comment type="similarity">
    <text evidence="1">Belongs to the sigma-70 factor family. ECF subfamily.</text>
</comment>
<evidence type="ECO:0000259" key="5">
    <source>
        <dbReference type="Pfam" id="PF04542"/>
    </source>
</evidence>
<dbReference type="AlphaFoldDB" id="A0AAU7TEB2"/>
<feature type="domain" description="RNA polymerase sigma factor 70 region 4 type 2" evidence="6">
    <location>
        <begin position="117"/>
        <end position="163"/>
    </location>
</feature>
<evidence type="ECO:0000256" key="3">
    <source>
        <dbReference type="ARBA" id="ARBA00023082"/>
    </source>
</evidence>